<dbReference type="RefSeq" id="WP_253530574.1">
    <property type="nucleotide sequence ID" value="NZ_JAMZEL010000009.1"/>
</dbReference>
<evidence type="ECO:0000313" key="7">
    <source>
        <dbReference type="Proteomes" id="UP001204772"/>
    </source>
</evidence>
<evidence type="ECO:0000313" key="6">
    <source>
        <dbReference type="EMBL" id="MCP1384756.1"/>
    </source>
</evidence>
<keyword evidence="7" id="KW-1185">Reference proteome</keyword>
<evidence type="ECO:0000256" key="3">
    <source>
        <dbReference type="ARBA" id="ARBA00022989"/>
    </source>
</evidence>
<gene>
    <name evidence="6" type="ORF">NCI00_20135</name>
</gene>
<keyword evidence="2 5" id="KW-0812">Transmembrane</keyword>
<evidence type="ECO:0000256" key="1">
    <source>
        <dbReference type="ARBA" id="ARBA00004141"/>
    </source>
</evidence>
<organism evidence="6 7">
    <name type="scientific">Runella salmonicolor</name>
    <dbReference type="NCBI Taxonomy" id="2950278"/>
    <lineage>
        <taxon>Bacteria</taxon>
        <taxon>Pseudomonadati</taxon>
        <taxon>Bacteroidota</taxon>
        <taxon>Cytophagia</taxon>
        <taxon>Cytophagales</taxon>
        <taxon>Spirosomataceae</taxon>
        <taxon>Runella</taxon>
    </lineage>
</organism>
<keyword evidence="3 5" id="KW-1133">Transmembrane helix</keyword>
<comment type="subcellular location">
    <subcellularLocation>
        <location evidence="1">Membrane</location>
        <topology evidence="1">Multi-pass membrane protein</topology>
    </subcellularLocation>
</comment>
<dbReference type="Proteomes" id="UP001204772">
    <property type="component" value="Unassembled WGS sequence"/>
</dbReference>
<evidence type="ECO:0000256" key="5">
    <source>
        <dbReference type="SAM" id="Phobius"/>
    </source>
</evidence>
<sequence length="126" mass="13743">MKIALWIIQVLLALMFAFAGFTKMTTPISKLAPQMPWVNDFSESMVRFVGAVELLGAIGLVLPALLRIKPLLTPLAALGLAVTMLFAAIYHLTKAEYQGIGINAVLGGLALFVAWGRYKKEPIWAK</sequence>
<evidence type="ECO:0000256" key="4">
    <source>
        <dbReference type="ARBA" id="ARBA00023136"/>
    </source>
</evidence>
<feature type="transmembrane region" description="Helical" evidence="5">
    <location>
        <begin position="45"/>
        <end position="66"/>
    </location>
</feature>
<accession>A0ABT1FSM1</accession>
<protein>
    <submittedName>
        <fullName evidence="6">DoxX family protein</fullName>
    </submittedName>
</protein>
<dbReference type="Pfam" id="PF13564">
    <property type="entry name" value="DoxX_2"/>
    <property type="match status" value="1"/>
</dbReference>
<dbReference type="EMBL" id="JAMZEL010000009">
    <property type="protein sequence ID" value="MCP1384756.1"/>
    <property type="molecule type" value="Genomic_DNA"/>
</dbReference>
<feature type="transmembrane region" description="Helical" evidence="5">
    <location>
        <begin position="97"/>
        <end position="116"/>
    </location>
</feature>
<feature type="transmembrane region" description="Helical" evidence="5">
    <location>
        <begin position="71"/>
        <end position="91"/>
    </location>
</feature>
<reference evidence="6 7" key="1">
    <citation type="submission" date="2022-06" db="EMBL/GenBank/DDBJ databases">
        <title>Runella sp. S5 genome sequencing.</title>
        <authorList>
            <person name="Park S."/>
        </authorList>
    </citation>
    <scope>NUCLEOTIDE SEQUENCE [LARGE SCALE GENOMIC DNA]</scope>
    <source>
        <strain evidence="6 7">S5</strain>
    </source>
</reference>
<dbReference type="InterPro" id="IPR032808">
    <property type="entry name" value="DoxX"/>
</dbReference>
<proteinExistence type="predicted"/>
<evidence type="ECO:0000256" key="2">
    <source>
        <dbReference type="ARBA" id="ARBA00022692"/>
    </source>
</evidence>
<keyword evidence="4 5" id="KW-0472">Membrane</keyword>
<name>A0ABT1FSM1_9BACT</name>
<comment type="caution">
    <text evidence="6">The sequence shown here is derived from an EMBL/GenBank/DDBJ whole genome shotgun (WGS) entry which is preliminary data.</text>
</comment>